<dbReference type="PROSITE" id="PS50977">
    <property type="entry name" value="HTH_TETR_2"/>
    <property type="match status" value="1"/>
</dbReference>
<proteinExistence type="predicted"/>
<dbReference type="Gene3D" id="1.10.357.10">
    <property type="entry name" value="Tetracycline Repressor, domain 2"/>
    <property type="match status" value="1"/>
</dbReference>
<evidence type="ECO:0000313" key="6">
    <source>
        <dbReference type="EMBL" id="NKY01399.1"/>
    </source>
</evidence>
<evidence type="ECO:0000313" key="7">
    <source>
        <dbReference type="Proteomes" id="UP000563898"/>
    </source>
</evidence>
<organism evidence="6 7">
    <name type="scientific">Gordonia polyisoprenivorans</name>
    <dbReference type="NCBI Taxonomy" id="84595"/>
    <lineage>
        <taxon>Bacteria</taxon>
        <taxon>Bacillati</taxon>
        <taxon>Actinomycetota</taxon>
        <taxon>Actinomycetes</taxon>
        <taxon>Mycobacteriales</taxon>
        <taxon>Gordoniaceae</taxon>
        <taxon>Gordonia</taxon>
    </lineage>
</organism>
<feature type="DNA-binding region" description="H-T-H motif" evidence="4">
    <location>
        <begin position="18"/>
        <end position="37"/>
    </location>
</feature>
<protein>
    <submittedName>
        <fullName evidence="6">TetR/AcrR family transcriptional regulator</fullName>
    </submittedName>
</protein>
<keyword evidence="2 4" id="KW-0238">DNA-binding</keyword>
<reference evidence="6 7" key="1">
    <citation type="submission" date="2020-04" db="EMBL/GenBank/DDBJ databases">
        <title>MicrobeNet Type strains.</title>
        <authorList>
            <person name="Nicholson A.C."/>
        </authorList>
    </citation>
    <scope>NUCLEOTIDE SEQUENCE [LARGE SCALE GENOMIC DNA]</scope>
    <source>
        <strain evidence="6 7">ATCC BAA-14</strain>
    </source>
</reference>
<keyword evidence="1" id="KW-0805">Transcription regulation</keyword>
<evidence type="ECO:0000256" key="1">
    <source>
        <dbReference type="ARBA" id="ARBA00023015"/>
    </source>
</evidence>
<name>A0A846WJP3_9ACTN</name>
<keyword evidence="3" id="KW-0804">Transcription</keyword>
<dbReference type="GO" id="GO:0003700">
    <property type="term" value="F:DNA-binding transcription factor activity"/>
    <property type="evidence" value="ECO:0007669"/>
    <property type="project" value="TreeGrafter"/>
</dbReference>
<evidence type="ECO:0000256" key="4">
    <source>
        <dbReference type="PROSITE-ProRule" id="PRU00335"/>
    </source>
</evidence>
<sequence length="182" mass="20890">MLGAAEMCFERFGITKTTMEDVARAAKMSRATVYRHFSDRESLIMASVTRRARMNIEPARSYIANCRTLEDKIVEGIGHNVRRGRRDPMVHLLVSPEEMTLSTQLLWRSGTAIDLTYELWAPILTEAQMLGEMRKDVDVRLLCEWIAEIEIAYISQTDGSDDALKRLQEKVRRFLVPSLIPE</sequence>
<evidence type="ECO:0000259" key="5">
    <source>
        <dbReference type="PROSITE" id="PS50977"/>
    </source>
</evidence>
<dbReference type="SUPFAM" id="SSF46689">
    <property type="entry name" value="Homeodomain-like"/>
    <property type="match status" value="1"/>
</dbReference>
<feature type="domain" description="HTH tetR-type" evidence="5">
    <location>
        <begin position="1"/>
        <end position="55"/>
    </location>
</feature>
<evidence type="ECO:0000256" key="3">
    <source>
        <dbReference type="ARBA" id="ARBA00023163"/>
    </source>
</evidence>
<dbReference type="RefSeq" id="WP_085949138.1">
    <property type="nucleotide sequence ID" value="NZ_JAAXPC010000003.1"/>
</dbReference>
<dbReference type="PANTHER" id="PTHR30055:SF234">
    <property type="entry name" value="HTH-TYPE TRANSCRIPTIONAL REGULATOR BETI"/>
    <property type="match status" value="1"/>
</dbReference>
<dbReference type="InterPro" id="IPR050109">
    <property type="entry name" value="HTH-type_TetR-like_transc_reg"/>
</dbReference>
<dbReference type="PANTHER" id="PTHR30055">
    <property type="entry name" value="HTH-TYPE TRANSCRIPTIONAL REGULATOR RUTR"/>
    <property type="match status" value="1"/>
</dbReference>
<dbReference type="EMBL" id="JAAXPC010000003">
    <property type="protein sequence ID" value="NKY01399.1"/>
    <property type="molecule type" value="Genomic_DNA"/>
</dbReference>
<dbReference type="AlphaFoldDB" id="A0A846WJP3"/>
<dbReference type="InterPro" id="IPR009057">
    <property type="entry name" value="Homeodomain-like_sf"/>
</dbReference>
<dbReference type="Pfam" id="PF00440">
    <property type="entry name" value="TetR_N"/>
    <property type="match status" value="1"/>
</dbReference>
<dbReference type="PRINTS" id="PR00455">
    <property type="entry name" value="HTHTETR"/>
</dbReference>
<dbReference type="GO" id="GO:0000976">
    <property type="term" value="F:transcription cis-regulatory region binding"/>
    <property type="evidence" value="ECO:0007669"/>
    <property type="project" value="TreeGrafter"/>
</dbReference>
<dbReference type="InterPro" id="IPR001647">
    <property type="entry name" value="HTH_TetR"/>
</dbReference>
<evidence type="ECO:0000256" key="2">
    <source>
        <dbReference type="ARBA" id="ARBA00023125"/>
    </source>
</evidence>
<comment type="caution">
    <text evidence="6">The sequence shown here is derived from an EMBL/GenBank/DDBJ whole genome shotgun (WGS) entry which is preliminary data.</text>
</comment>
<gene>
    <name evidence="6" type="ORF">HGA05_07430</name>
</gene>
<dbReference type="Proteomes" id="UP000563898">
    <property type="component" value="Unassembled WGS sequence"/>
</dbReference>
<accession>A0A846WJP3</accession>